<sequence length="132" mass="13559">MRGLCGDAELIRNVWDRYDSRSDGGSKVFTSLVTALKRLITEKPSLLGASSQMLGVGVLHEHSGNISPSGSSYGLDVGGVAGMVATAASATVSNVVGMISSGAGLSLQGSTMKLQCIDQLDKADSPPIPESY</sequence>
<proteinExistence type="predicted"/>
<evidence type="ECO:0000313" key="2">
    <source>
        <dbReference type="Proteomes" id="UP001465976"/>
    </source>
</evidence>
<evidence type="ECO:0000313" key="1">
    <source>
        <dbReference type="EMBL" id="KAL0562519.1"/>
    </source>
</evidence>
<reference evidence="1 2" key="1">
    <citation type="submission" date="2024-02" db="EMBL/GenBank/DDBJ databases">
        <title>A draft genome for the cacao thread blight pathogen Marasmius crinis-equi.</title>
        <authorList>
            <person name="Cohen S.P."/>
            <person name="Baruah I.K."/>
            <person name="Amoako-Attah I."/>
            <person name="Bukari Y."/>
            <person name="Meinhardt L.W."/>
            <person name="Bailey B.A."/>
        </authorList>
    </citation>
    <scope>NUCLEOTIDE SEQUENCE [LARGE SCALE GENOMIC DNA]</scope>
    <source>
        <strain evidence="1 2">GH-76</strain>
    </source>
</reference>
<comment type="caution">
    <text evidence="1">The sequence shown here is derived from an EMBL/GenBank/DDBJ whole genome shotgun (WGS) entry which is preliminary data.</text>
</comment>
<feature type="non-terminal residue" evidence="1">
    <location>
        <position position="132"/>
    </location>
</feature>
<dbReference type="Proteomes" id="UP001465976">
    <property type="component" value="Unassembled WGS sequence"/>
</dbReference>
<keyword evidence="2" id="KW-1185">Reference proteome</keyword>
<protein>
    <submittedName>
        <fullName evidence="1">Endocytosis and vacuole integrity protein</fullName>
    </submittedName>
</protein>
<dbReference type="EMBL" id="JBAHYK010005375">
    <property type="protein sequence ID" value="KAL0562519.1"/>
    <property type="molecule type" value="Genomic_DNA"/>
</dbReference>
<organism evidence="1 2">
    <name type="scientific">Marasmius crinis-equi</name>
    <dbReference type="NCBI Taxonomy" id="585013"/>
    <lineage>
        <taxon>Eukaryota</taxon>
        <taxon>Fungi</taxon>
        <taxon>Dikarya</taxon>
        <taxon>Basidiomycota</taxon>
        <taxon>Agaricomycotina</taxon>
        <taxon>Agaricomycetes</taxon>
        <taxon>Agaricomycetidae</taxon>
        <taxon>Agaricales</taxon>
        <taxon>Marasmiineae</taxon>
        <taxon>Marasmiaceae</taxon>
        <taxon>Marasmius</taxon>
    </lineage>
</organism>
<gene>
    <name evidence="1" type="primary">MON2_5</name>
    <name evidence="1" type="ORF">V5O48_019568</name>
</gene>
<name>A0ABR3EI15_9AGAR</name>
<accession>A0ABR3EI15</accession>